<feature type="non-terminal residue" evidence="12">
    <location>
        <position position="577"/>
    </location>
</feature>
<dbReference type="InterPro" id="IPR037359">
    <property type="entry name" value="NST/OST"/>
</dbReference>
<feature type="active site" description="For sulfotransferase activity" evidence="3">
    <location>
        <position position="50"/>
    </location>
</feature>
<dbReference type="GO" id="GO:0005634">
    <property type="term" value="C:nucleus"/>
    <property type="evidence" value="ECO:0007669"/>
    <property type="project" value="UniProtKB-SubCell"/>
</dbReference>
<comment type="caution">
    <text evidence="12">The sequence shown here is derived from an EMBL/GenBank/DDBJ whole genome shotgun (WGS) entry which is preliminary data.</text>
</comment>
<evidence type="ECO:0000256" key="8">
    <source>
        <dbReference type="RuleBase" id="RU361155"/>
    </source>
</evidence>
<organism evidence="12 13">
    <name type="scientific">Atractosteus spatula</name>
    <name type="common">Alligator gar</name>
    <name type="synonym">Lepisosteus spatula</name>
    <dbReference type="NCBI Taxonomy" id="7917"/>
    <lineage>
        <taxon>Eukaryota</taxon>
        <taxon>Metazoa</taxon>
        <taxon>Chordata</taxon>
        <taxon>Craniata</taxon>
        <taxon>Vertebrata</taxon>
        <taxon>Euteleostomi</taxon>
        <taxon>Actinopterygii</taxon>
        <taxon>Neopterygii</taxon>
        <taxon>Holostei</taxon>
        <taxon>Semionotiformes</taxon>
        <taxon>Lepisosteidae</taxon>
        <taxon>Atractosteus</taxon>
    </lineage>
</organism>
<evidence type="ECO:0000313" key="12">
    <source>
        <dbReference type="EMBL" id="MBN3321311.1"/>
    </source>
</evidence>
<evidence type="ECO:0000259" key="11">
    <source>
        <dbReference type="PROSITE" id="PS50071"/>
    </source>
</evidence>
<accession>A0A8J7TFQ5</accession>
<feature type="region of interest" description="Disordered" evidence="9">
    <location>
        <begin position="343"/>
        <end position="426"/>
    </location>
</feature>
<keyword evidence="6 7" id="KW-0238">DNA-binding</keyword>
<evidence type="ECO:0000256" key="9">
    <source>
        <dbReference type="SAM" id="MobiDB-lite"/>
    </source>
</evidence>
<keyword evidence="1 8" id="KW-0808">Transferase</keyword>
<feature type="disulfide bond" evidence="5">
    <location>
        <begin position="242"/>
        <end position="251"/>
    </location>
</feature>
<gene>
    <name evidence="12" type="primary">Hs3st1_2</name>
    <name evidence="12" type="ORF">GTO95_0014564</name>
</gene>
<dbReference type="GO" id="GO:0008467">
    <property type="term" value="F:[heparan sulfate]-glucosamine 3-sulfotransferase activity"/>
    <property type="evidence" value="ECO:0007669"/>
    <property type="project" value="TreeGrafter"/>
</dbReference>
<protein>
    <recommendedName>
        <fullName evidence="8">Sulfotransferase</fullName>
        <ecNumber evidence="8">2.8.2.-</ecNumber>
    </recommendedName>
</protein>
<evidence type="ECO:0000256" key="4">
    <source>
        <dbReference type="PIRSR" id="PIRSR637359-2"/>
    </source>
</evidence>
<comment type="subcellular location">
    <subcellularLocation>
        <location evidence="6 7">Nucleus</location>
    </subcellularLocation>
</comment>
<evidence type="ECO:0000256" key="5">
    <source>
        <dbReference type="PIRSR" id="PIRSR637359-3"/>
    </source>
</evidence>
<feature type="binding site" evidence="4">
    <location>
        <position position="141"/>
    </location>
    <ligand>
        <name>3'-phosphoadenylyl sulfate</name>
        <dbReference type="ChEBI" id="CHEBI:58339"/>
    </ligand>
</feature>
<feature type="compositionally biased region" description="Low complexity" evidence="9">
    <location>
        <begin position="389"/>
        <end position="410"/>
    </location>
</feature>
<dbReference type="Proteomes" id="UP000736164">
    <property type="component" value="Unassembled WGS sequence"/>
</dbReference>
<feature type="binding site" evidence="4">
    <location>
        <position position="133"/>
    </location>
    <ligand>
        <name>3'-phosphoadenylyl sulfate</name>
        <dbReference type="ChEBI" id="CHEBI:58339"/>
    </ligand>
</feature>
<evidence type="ECO:0000313" key="13">
    <source>
        <dbReference type="Proteomes" id="UP000736164"/>
    </source>
</evidence>
<feature type="chain" id="PRO_5035175017" description="Sulfotransferase" evidence="10">
    <location>
        <begin position="19"/>
        <end position="577"/>
    </location>
</feature>
<reference evidence="12" key="1">
    <citation type="journal article" date="2021" name="Cell">
        <title>Tracing the genetic footprints of vertebrate landing in non-teleost ray-finned fishes.</title>
        <authorList>
            <person name="Bi X."/>
            <person name="Wang K."/>
            <person name="Yang L."/>
            <person name="Pan H."/>
            <person name="Jiang H."/>
            <person name="Wei Q."/>
            <person name="Fang M."/>
            <person name="Yu H."/>
            <person name="Zhu C."/>
            <person name="Cai Y."/>
            <person name="He Y."/>
            <person name="Gan X."/>
            <person name="Zeng H."/>
            <person name="Yu D."/>
            <person name="Zhu Y."/>
            <person name="Jiang H."/>
            <person name="Qiu Q."/>
            <person name="Yang H."/>
            <person name="Zhang Y.E."/>
            <person name="Wang W."/>
            <person name="Zhu M."/>
            <person name="He S."/>
            <person name="Zhang G."/>
        </authorList>
    </citation>
    <scope>NUCLEOTIDE SEQUENCE</scope>
    <source>
        <strain evidence="12">Allg_001</strain>
    </source>
</reference>
<dbReference type="Gene3D" id="1.10.10.60">
    <property type="entry name" value="Homeodomain-like"/>
    <property type="match status" value="1"/>
</dbReference>
<keyword evidence="2" id="KW-0325">Glycoprotein</keyword>
<feature type="binding site" evidence="4">
    <location>
        <position position="241"/>
    </location>
    <ligand>
        <name>3'-phosphoadenylyl sulfate</name>
        <dbReference type="ChEBI" id="CHEBI:58339"/>
    </ligand>
</feature>
<feature type="signal peptide" evidence="10">
    <location>
        <begin position="1"/>
        <end position="18"/>
    </location>
</feature>
<dbReference type="CDD" id="cd00086">
    <property type="entry name" value="homeodomain"/>
    <property type="match status" value="1"/>
</dbReference>
<dbReference type="SUPFAM" id="SSF52540">
    <property type="entry name" value="P-loop containing nucleoside triphosphate hydrolases"/>
    <property type="match status" value="1"/>
</dbReference>
<evidence type="ECO:0000256" key="2">
    <source>
        <dbReference type="ARBA" id="ARBA00023180"/>
    </source>
</evidence>
<dbReference type="GO" id="GO:0003677">
    <property type="term" value="F:DNA binding"/>
    <property type="evidence" value="ECO:0007669"/>
    <property type="project" value="UniProtKB-UniRule"/>
</dbReference>
<feature type="DNA-binding region" description="Homeobox" evidence="6">
    <location>
        <begin position="416"/>
        <end position="475"/>
    </location>
</feature>
<dbReference type="InterPro" id="IPR009057">
    <property type="entry name" value="Homeodomain-like_sf"/>
</dbReference>
<keyword evidence="6 7" id="KW-0539">Nucleus</keyword>
<dbReference type="InterPro" id="IPR027417">
    <property type="entry name" value="P-loop_NTPase"/>
</dbReference>
<evidence type="ECO:0000256" key="10">
    <source>
        <dbReference type="SAM" id="SignalP"/>
    </source>
</evidence>
<feature type="non-terminal residue" evidence="12">
    <location>
        <position position="1"/>
    </location>
</feature>
<keyword evidence="6 7" id="KW-0371">Homeobox</keyword>
<dbReference type="Gene3D" id="3.40.50.300">
    <property type="entry name" value="P-loop containing nucleotide triphosphate hydrolases"/>
    <property type="match status" value="1"/>
</dbReference>
<evidence type="ECO:0000256" key="1">
    <source>
        <dbReference type="ARBA" id="ARBA00022679"/>
    </source>
</evidence>
<dbReference type="SUPFAM" id="SSF46689">
    <property type="entry name" value="Homeodomain-like"/>
    <property type="match status" value="1"/>
</dbReference>
<feature type="binding site" evidence="4">
    <location>
        <begin position="256"/>
        <end position="260"/>
    </location>
    <ligand>
        <name>3'-phosphoadenylyl sulfate</name>
        <dbReference type="ChEBI" id="CHEBI:58339"/>
    </ligand>
</feature>
<dbReference type="PANTHER" id="PTHR10605">
    <property type="entry name" value="HEPARAN SULFATE SULFOTRANSFERASE"/>
    <property type="match status" value="1"/>
</dbReference>
<dbReference type="PROSITE" id="PS50071">
    <property type="entry name" value="HOMEOBOX_2"/>
    <property type="match status" value="1"/>
</dbReference>
<evidence type="ECO:0000256" key="6">
    <source>
        <dbReference type="PROSITE-ProRule" id="PRU00108"/>
    </source>
</evidence>
<dbReference type="FunFam" id="3.40.50.300:FF:002997">
    <property type="entry name" value="Sulfotransferase"/>
    <property type="match status" value="1"/>
</dbReference>
<dbReference type="PANTHER" id="PTHR10605:SF73">
    <property type="entry name" value="SULFOTRANSFERASE"/>
    <property type="match status" value="1"/>
</dbReference>
<keyword evidence="10" id="KW-0732">Signal</keyword>
<dbReference type="InterPro" id="IPR001356">
    <property type="entry name" value="HD"/>
</dbReference>
<dbReference type="EC" id="2.8.2.-" evidence="8"/>
<evidence type="ECO:0000256" key="7">
    <source>
        <dbReference type="RuleBase" id="RU000682"/>
    </source>
</evidence>
<dbReference type="AlphaFoldDB" id="A0A8J7TFQ5"/>
<dbReference type="InterPro" id="IPR000863">
    <property type="entry name" value="Sulfotransferase_dom"/>
</dbReference>
<dbReference type="SMART" id="SM00389">
    <property type="entry name" value="HOX"/>
    <property type="match status" value="1"/>
</dbReference>
<dbReference type="Pfam" id="PF00685">
    <property type="entry name" value="Sulfotransfer_1"/>
    <property type="match status" value="1"/>
</dbReference>
<keyword evidence="13" id="KW-1185">Reference proteome</keyword>
<keyword evidence="5" id="KW-1015">Disulfide bond</keyword>
<comment type="similarity">
    <text evidence="8">Belongs to the sulfotransferase 1 family.</text>
</comment>
<feature type="domain" description="Homeobox" evidence="11">
    <location>
        <begin position="414"/>
        <end position="474"/>
    </location>
</feature>
<dbReference type="Pfam" id="PF00046">
    <property type="entry name" value="Homeodomain"/>
    <property type="match status" value="1"/>
</dbReference>
<name>A0A8J7TFQ5_ATRSP</name>
<dbReference type="EMBL" id="JAAWVO010054658">
    <property type="protein sequence ID" value="MBN3321311.1"/>
    <property type="molecule type" value="Genomic_DNA"/>
</dbReference>
<evidence type="ECO:0000256" key="3">
    <source>
        <dbReference type="PIRSR" id="PIRSR637359-1"/>
    </source>
</evidence>
<sequence>MLWTVLLAALLLLVLLQSQVCVCLRELRQSAPVSNATQRLPGAIIIGVRKGGTRALLEMLNLHPDIEVAKSEVHFFNLDDNYRRGLGWYRAQMPLSLPGQVAVEKTPGYFTAPQAPARVRDMSRDVRLILIVRDPAERLVSDYTQVLHNRRERHKPYQPLEQLLMRDGQLNTNYKAIQRSLYHLHLRNWLRHFPLEQIHVVDGDALIRDPFPEIRKVESFLHLAPRIAPSNFYFNQTKGFYCLLSEGHDKCLDESKGRPHPELSADVRQALCQFFREPSQRFFQMGHFSVEWLSQSSQKTRPAARCDVVTEEPCMSSTPPESLPGFYSSQEGRPIYQELLRGRPWTGQNTPPLSQRPAPNPGTKTDPQAGSHALEPGIASGTEEEETSGYESEGCQSASPADPPGSSSSSPPTPPGRRPRTAFTSEQISRLERTFKKHAYLGTREKEELCRKLNLSEKQIKNWFQNRRMKLKRTLQDALAQACHVKVASQLLHYPELQAFGPSAYSGYYPNQDSTAAYLPFPGLPYAPSQALGHLSALPLEAQVHPYSVPPFVMPPNSAGTGSPPVMARYHPYAPRY</sequence>
<proteinExistence type="inferred from homology"/>
<feature type="binding site" evidence="4">
    <location>
        <begin position="50"/>
        <end position="54"/>
    </location>
    <ligand>
        <name>3'-phosphoadenylyl sulfate</name>
        <dbReference type="ChEBI" id="CHEBI:58339"/>
    </ligand>
</feature>